<dbReference type="SUPFAM" id="SSF47781">
    <property type="entry name" value="RuvA domain 2-like"/>
    <property type="match status" value="1"/>
</dbReference>
<gene>
    <name evidence="3" type="ORF">Tel_08530</name>
</gene>
<sequence>MFKHIVMAVALMFAAFTAQAADTIDINQADEQVLASELVGIGPTKAKAIVKHREEHGPFRNADELTEVSGIGEKTVEKIRDKLSFSDESK</sequence>
<feature type="signal peptide" evidence="1">
    <location>
        <begin position="1"/>
        <end position="20"/>
    </location>
</feature>
<dbReference type="PANTHER" id="PTHR21180">
    <property type="entry name" value="ENDONUCLEASE/EXONUCLEASE/PHOSPHATASE FAMILY DOMAIN-CONTAINING PROTEIN 1"/>
    <property type="match status" value="1"/>
</dbReference>
<evidence type="ECO:0000259" key="2">
    <source>
        <dbReference type="SMART" id="SM00278"/>
    </source>
</evidence>
<proteinExistence type="predicted"/>
<dbReference type="NCBIfam" id="TIGR00426">
    <property type="entry name" value="competence protein ComEA helix-hairpin-helix repeat region"/>
    <property type="match status" value="1"/>
</dbReference>
<dbReference type="PANTHER" id="PTHR21180:SF32">
    <property type="entry name" value="ENDONUCLEASE_EXONUCLEASE_PHOSPHATASE FAMILY DOMAIN-CONTAINING PROTEIN 1"/>
    <property type="match status" value="1"/>
</dbReference>
<dbReference type="SMART" id="SM00278">
    <property type="entry name" value="HhH1"/>
    <property type="match status" value="2"/>
</dbReference>
<dbReference type="InterPro" id="IPR051675">
    <property type="entry name" value="Endo/Exo/Phosphatase_dom_1"/>
</dbReference>
<protein>
    <recommendedName>
        <fullName evidence="2">Helix-hairpin-helix DNA-binding motif class 1 domain-containing protein</fullName>
    </recommendedName>
</protein>
<dbReference type="GO" id="GO:0003677">
    <property type="term" value="F:DNA binding"/>
    <property type="evidence" value="ECO:0007669"/>
    <property type="project" value="InterPro"/>
</dbReference>
<evidence type="ECO:0000313" key="3">
    <source>
        <dbReference type="EMBL" id="ALP53199.1"/>
    </source>
</evidence>
<name>A0A0S2TDH1_9GAMM</name>
<dbReference type="STRING" id="1748243.Tel_08530"/>
<dbReference type="Proteomes" id="UP000055136">
    <property type="component" value="Chromosome"/>
</dbReference>
<dbReference type="Gene3D" id="1.10.150.280">
    <property type="entry name" value="AF1531-like domain"/>
    <property type="match status" value="1"/>
</dbReference>
<feature type="domain" description="Helix-hairpin-helix DNA-binding motif class 1" evidence="2">
    <location>
        <begin position="33"/>
        <end position="52"/>
    </location>
</feature>
<dbReference type="GO" id="GO:0015627">
    <property type="term" value="C:type II protein secretion system complex"/>
    <property type="evidence" value="ECO:0007669"/>
    <property type="project" value="TreeGrafter"/>
</dbReference>
<dbReference type="KEGG" id="tee:Tel_08530"/>
<dbReference type="InterPro" id="IPR004509">
    <property type="entry name" value="Competence_ComEA_HhH"/>
</dbReference>
<dbReference type="AlphaFoldDB" id="A0A0S2TDH1"/>
<feature type="domain" description="Helix-hairpin-helix DNA-binding motif class 1" evidence="2">
    <location>
        <begin position="63"/>
        <end position="82"/>
    </location>
</feature>
<dbReference type="InterPro" id="IPR003583">
    <property type="entry name" value="Hlx-hairpin-Hlx_DNA-bd_motif"/>
</dbReference>
<feature type="chain" id="PRO_5006604952" description="Helix-hairpin-helix DNA-binding motif class 1 domain-containing protein" evidence="1">
    <location>
        <begin position="21"/>
        <end position="90"/>
    </location>
</feature>
<organism evidence="3 4">
    <name type="scientific">Candidatus Tenderia electrophaga</name>
    <dbReference type="NCBI Taxonomy" id="1748243"/>
    <lineage>
        <taxon>Bacteria</taxon>
        <taxon>Pseudomonadati</taxon>
        <taxon>Pseudomonadota</taxon>
        <taxon>Gammaproteobacteria</taxon>
        <taxon>Candidatus Tenderiales</taxon>
        <taxon>Candidatus Tenderiaceae</taxon>
        <taxon>Candidatus Tenderia</taxon>
    </lineage>
</organism>
<dbReference type="GO" id="GO:0015628">
    <property type="term" value="P:protein secretion by the type II secretion system"/>
    <property type="evidence" value="ECO:0007669"/>
    <property type="project" value="TreeGrafter"/>
</dbReference>
<reference evidence="3" key="1">
    <citation type="submission" date="2015-10" db="EMBL/GenBank/DDBJ databases">
        <title>Description of Candidatus Tenderia electrophaga gen. nov, sp. nov., an Uncultivated Electroautotroph from a Biocathode Enrichment.</title>
        <authorList>
            <person name="Eddie B.J."/>
            <person name="Malanoski A.P."/>
            <person name="Wang Z."/>
            <person name="Hall R.J."/>
            <person name="Oh S.D."/>
            <person name="Heiner C."/>
            <person name="Lin B."/>
            <person name="Strycharz-Glaven S.M."/>
        </authorList>
    </citation>
    <scope>NUCLEOTIDE SEQUENCE [LARGE SCALE GENOMIC DNA]</scope>
    <source>
        <strain evidence="3">NRL1</strain>
    </source>
</reference>
<evidence type="ECO:0000256" key="1">
    <source>
        <dbReference type="SAM" id="SignalP"/>
    </source>
</evidence>
<dbReference type="GO" id="GO:0006281">
    <property type="term" value="P:DNA repair"/>
    <property type="evidence" value="ECO:0007669"/>
    <property type="project" value="InterPro"/>
</dbReference>
<dbReference type="InterPro" id="IPR010994">
    <property type="entry name" value="RuvA_2-like"/>
</dbReference>
<dbReference type="Pfam" id="PF12836">
    <property type="entry name" value="HHH_3"/>
    <property type="match status" value="1"/>
</dbReference>
<evidence type="ECO:0000313" key="4">
    <source>
        <dbReference type="Proteomes" id="UP000055136"/>
    </source>
</evidence>
<keyword evidence="4" id="KW-1185">Reference proteome</keyword>
<accession>A0A0S2TDH1</accession>
<keyword evidence="1" id="KW-0732">Signal</keyword>
<dbReference type="EMBL" id="CP013099">
    <property type="protein sequence ID" value="ALP53199.1"/>
    <property type="molecule type" value="Genomic_DNA"/>
</dbReference>